<dbReference type="EMBL" id="JARJCM010000091">
    <property type="protein sequence ID" value="KAJ7030433.1"/>
    <property type="molecule type" value="Genomic_DNA"/>
</dbReference>
<dbReference type="Proteomes" id="UP001218188">
    <property type="component" value="Unassembled WGS sequence"/>
</dbReference>
<comment type="caution">
    <text evidence="1">The sequence shown here is derived from an EMBL/GenBank/DDBJ whole genome shotgun (WGS) entry which is preliminary data.</text>
</comment>
<gene>
    <name evidence="1" type="ORF">C8F04DRAFT_1113657</name>
</gene>
<evidence type="ECO:0000313" key="2">
    <source>
        <dbReference type="Proteomes" id="UP001218188"/>
    </source>
</evidence>
<protein>
    <submittedName>
        <fullName evidence="1">Uncharacterized protein</fullName>
    </submittedName>
</protein>
<keyword evidence="2" id="KW-1185">Reference proteome</keyword>
<reference evidence="1" key="1">
    <citation type="submission" date="2023-03" db="EMBL/GenBank/DDBJ databases">
        <title>Massive genome expansion in bonnet fungi (Mycena s.s.) driven by repeated elements and novel gene families across ecological guilds.</title>
        <authorList>
            <consortium name="Lawrence Berkeley National Laboratory"/>
            <person name="Harder C.B."/>
            <person name="Miyauchi S."/>
            <person name="Viragh M."/>
            <person name="Kuo A."/>
            <person name="Thoen E."/>
            <person name="Andreopoulos B."/>
            <person name="Lu D."/>
            <person name="Skrede I."/>
            <person name="Drula E."/>
            <person name="Henrissat B."/>
            <person name="Morin E."/>
            <person name="Kohler A."/>
            <person name="Barry K."/>
            <person name="LaButti K."/>
            <person name="Morin E."/>
            <person name="Salamov A."/>
            <person name="Lipzen A."/>
            <person name="Mereny Z."/>
            <person name="Hegedus B."/>
            <person name="Baldrian P."/>
            <person name="Stursova M."/>
            <person name="Weitz H."/>
            <person name="Taylor A."/>
            <person name="Grigoriev I.V."/>
            <person name="Nagy L.G."/>
            <person name="Martin F."/>
            <person name="Kauserud H."/>
        </authorList>
    </citation>
    <scope>NUCLEOTIDE SEQUENCE</scope>
    <source>
        <strain evidence="1">CBHHK200</strain>
    </source>
</reference>
<name>A0AAD6SMF4_9AGAR</name>
<sequence>MAPGGGRYGYLDFFAAGSPEVRPRRAAAMELKYFSLDGFILADCQDPDKPGLDYEVLRLKSQTLEAKAQLLNSLSDAELGAQFYCYYDHKTKQVERVTVDSIITQAIQQLGSYTTAIRNGSAKDFKTHNNHQQRNGIPPWEHRVDATGSGNDTVIGYVGAGFGARVRITAVETFQSKSRFRGRKNWQSRYIPNYKGM</sequence>
<accession>A0AAD6SMF4</accession>
<dbReference type="AlphaFoldDB" id="A0AAD6SMF4"/>
<feature type="non-terminal residue" evidence="1">
    <location>
        <position position="197"/>
    </location>
</feature>
<evidence type="ECO:0000313" key="1">
    <source>
        <dbReference type="EMBL" id="KAJ7030433.1"/>
    </source>
</evidence>
<proteinExistence type="predicted"/>
<organism evidence="1 2">
    <name type="scientific">Mycena alexandri</name>
    <dbReference type="NCBI Taxonomy" id="1745969"/>
    <lineage>
        <taxon>Eukaryota</taxon>
        <taxon>Fungi</taxon>
        <taxon>Dikarya</taxon>
        <taxon>Basidiomycota</taxon>
        <taxon>Agaricomycotina</taxon>
        <taxon>Agaricomycetes</taxon>
        <taxon>Agaricomycetidae</taxon>
        <taxon>Agaricales</taxon>
        <taxon>Marasmiineae</taxon>
        <taxon>Mycenaceae</taxon>
        <taxon>Mycena</taxon>
    </lineage>
</organism>